<sequence length="169" mass="18848">MRILSAKQLLENGMNKSKLIAIFFAFALISTPAFAGEEDAILGKWWNKEKDAQVDVHKCGTKICGKIVWLKEPTYPADSKEGTPGSPKIDVHNKDESLRTRPILGLVFLTGFSYDSEQVWTGGRVYDPKGGKTYDGRLTLRNADTLDLKGGYKVGFMMIGKESTWTRVK</sequence>
<comment type="caution">
    <text evidence="3">The sequence shown here is derived from an EMBL/GenBank/DDBJ whole genome shotgun (WGS) entry which is preliminary data.</text>
</comment>
<evidence type="ECO:0000313" key="4">
    <source>
        <dbReference type="Proteomes" id="UP000012153"/>
    </source>
</evidence>
<evidence type="ECO:0000256" key="1">
    <source>
        <dbReference type="SAM" id="SignalP"/>
    </source>
</evidence>
<dbReference type="AlphaFoldDB" id="M6UTC9"/>
<gene>
    <name evidence="3" type="ORF">LEP1GSC186_4253</name>
</gene>
<reference evidence="3 4" key="1">
    <citation type="submission" date="2013-01" db="EMBL/GenBank/DDBJ databases">
        <authorList>
            <person name="Harkins D.M."/>
            <person name="Durkin A.S."/>
            <person name="Brinkac L.M."/>
            <person name="Haft D.H."/>
            <person name="Selengut J.D."/>
            <person name="Sanka R."/>
            <person name="DePew J."/>
            <person name="Purushe J."/>
            <person name="Matthias M.A."/>
            <person name="Vinetz J.M."/>
            <person name="Sutton G.G."/>
            <person name="Nierman W.C."/>
            <person name="Fouts D.E."/>
        </authorList>
    </citation>
    <scope>NUCLEOTIDE SEQUENCE [LARGE SCALE GENOMIC DNA]</scope>
    <source>
        <strain evidence="3 4">ZUN142</strain>
    </source>
</reference>
<dbReference type="PANTHER" id="PTHR36919:SF2">
    <property type="entry name" value="BLL6627 PROTEIN"/>
    <property type="match status" value="1"/>
</dbReference>
<feature type="signal peptide" evidence="1">
    <location>
        <begin position="1"/>
        <end position="35"/>
    </location>
</feature>
<feature type="chain" id="PRO_5004078502" evidence="1">
    <location>
        <begin position="36"/>
        <end position="169"/>
    </location>
</feature>
<feature type="domain" description="DUF2147" evidence="2">
    <location>
        <begin position="43"/>
        <end position="167"/>
    </location>
</feature>
<dbReference type="Proteomes" id="UP000012153">
    <property type="component" value="Unassembled WGS sequence"/>
</dbReference>
<dbReference type="EMBL" id="AHOP02000031">
    <property type="protein sequence ID" value="EMO40503.1"/>
    <property type="molecule type" value="Genomic_DNA"/>
</dbReference>
<evidence type="ECO:0000259" key="2">
    <source>
        <dbReference type="Pfam" id="PF09917"/>
    </source>
</evidence>
<accession>M6UTC9</accession>
<dbReference type="InterPro" id="IPR019223">
    <property type="entry name" value="DUF2147"/>
</dbReference>
<protein>
    <submittedName>
        <fullName evidence="3">PF09917 family protein</fullName>
    </submittedName>
</protein>
<keyword evidence="1" id="KW-0732">Signal</keyword>
<organism evidence="3 4">
    <name type="scientific">Leptospira noguchii serovar Autumnalis str. ZUN142</name>
    <dbReference type="NCBI Taxonomy" id="1085540"/>
    <lineage>
        <taxon>Bacteria</taxon>
        <taxon>Pseudomonadati</taxon>
        <taxon>Spirochaetota</taxon>
        <taxon>Spirochaetia</taxon>
        <taxon>Leptospirales</taxon>
        <taxon>Leptospiraceae</taxon>
        <taxon>Leptospira</taxon>
    </lineage>
</organism>
<name>M6UTC9_9LEPT</name>
<dbReference type="Gene3D" id="2.40.128.520">
    <property type="match status" value="1"/>
</dbReference>
<dbReference type="PANTHER" id="PTHR36919">
    <property type="entry name" value="BLR1215 PROTEIN"/>
    <property type="match status" value="1"/>
</dbReference>
<evidence type="ECO:0000313" key="3">
    <source>
        <dbReference type="EMBL" id="EMO40503.1"/>
    </source>
</evidence>
<dbReference type="Pfam" id="PF09917">
    <property type="entry name" value="DUF2147"/>
    <property type="match status" value="1"/>
</dbReference>
<proteinExistence type="predicted"/>